<evidence type="ECO:0000313" key="11">
    <source>
        <dbReference type="Proteomes" id="UP000030143"/>
    </source>
</evidence>
<dbReference type="GO" id="GO:0052927">
    <property type="term" value="F:CC tRNA cytidylyltransferase activity"/>
    <property type="evidence" value="ECO:0007669"/>
    <property type="project" value="TreeGrafter"/>
</dbReference>
<feature type="region of interest" description="Disordered" evidence="7">
    <location>
        <begin position="1"/>
        <end position="34"/>
    </location>
</feature>
<dbReference type="RefSeq" id="XP_016603638.1">
    <property type="nucleotide sequence ID" value="XM_016741446.1"/>
</dbReference>
<accession>A0A0A2K5M4</accession>
<comment type="similarity">
    <text evidence="1 6">Belongs to the tRNA nucleotidyltransferase/poly(A) polymerase family.</text>
</comment>
<reference evidence="10 11" key="1">
    <citation type="journal article" date="2015" name="Mol. Plant Microbe Interact.">
        <title>Genome, transcriptome, and functional analyses of Penicillium expansum provide new insights into secondary metabolism and pathogenicity.</title>
        <authorList>
            <person name="Ballester A.R."/>
            <person name="Marcet-Houben M."/>
            <person name="Levin E."/>
            <person name="Sela N."/>
            <person name="Selma-Lazaro C."/>
            <person name="Carmona L."/>
            <person name="Wisniewski M."/>
            <person name="Droby S."/>
            <person name="Gonzalez-Candelas L."/>
            <person name="Gabaldon T."/>
        </authorList>
    </citation>
    <scope>NUCLEOTIDE SEQUENCE [LARGE SCALE GENOMIC DNA]</scope>
    <source>
        <strain evidence="10 11">MD-8</strain>
    </source>
</reference>
<dbReference type="GO" id="GO:0110078">
    <property type="term" value="C:TTT Hsp90 cochaperone complex"/>
    <property type="evidence" value="ECO:0007669"/>
    <property type="project" value="InterPro"/>
</dbReference>
<dbReference type="CDD" id="cd05398">
    <property type="entry name" value="NT_ClassII-CCAase"/>
    <property type="match status" value="1"/>
</dbReference>
<evidence type="ECO:0000256" key="1">
    <source>
        <dbReference type="ARBA" id="ARBA00007265"/>
    </source>
</evidence>
<dbReference type="Pfam" id="PF12627">
    <property type="entry name" value="PolyA_pol_RNAbd"/>
    <property type="match status" value="1"/>
</dbReference>
<evidence type="ECO:0000256" key="7">
    <source>
        <dbReference type="SAM" id="MobiDB-lite"/>
    </source>
</evidence>
<dbReference type="InterPro" id="IPR002646">
    <property type="entry name" value="PolA_pol_head_dom"/>
</dbReference>
<dbReference type="SUPFAM" id="SSF81891">
    <property type="entry name" value="Poly A polymerase C-terminal region-like"/>
    <property type="match status" value="1"/>
</dbReference>
<dbReference type="GO" id="GO:0052929">
    <property type="term" value="F:ATP:3'-cytidine-cytidine-tRNA adenylyltransferase activity"/>
    <property type="evidence" value="ECO:0007669"/>
    <property type="project" value="TreeGrafter"/>
</dbReference>
<dbReference type="Proteomes" id="UP000030143">
    <property type="component" value="Unassembled WGS sequence"/>
</dbReference>
<dbReference type="InterPro" id="IPR032828">
    <property type="entry name" value="PolyA_RNA-bd"/>
</dbReference>
<sequence length="1125" mass="125788">MRNPESDPDFSERVSKRRRISSPAREGSYATMSPAMPTIELTPLESTLRTLLLDVGKYITEQQIAKGGSAAEDHSETVLRFTGGWVRDKLLGVESHDIDVGISNMTGYQFGMALKDYLDIPEHLEKYKKGPNGEMHDAIVSLHKIEANPEKSKHLETVTTKIFGLDIDLVNLRKETYTDDSRNPQMEFGTAVEDALRRDATINALFYNLNESQLEDLTERGLDDMKKNIIRCPMEPYQTFKDDPLRVLRLIRFASRLGYQIERETEAAMQIEDIREALKLKISKERVGAELEKMLRGPDPRGALQFIDRLQLFPTIFANHQDEVKADTSTWPLAYNTLARLLHPEAGDSEELQAVTKRIREILFRDETTIYYAWMIATFAPWTSIPGRTGKGPKPLPPRAVEVGRDSLRSDNKTLSALRAAALHYEETITTKTSLLANEISGTPAEIRQRIGLQMRSWNKDWKLCILLAILQENMAHRDFAEVAGEYDQFLAYIVENDLEGVCELKPIVNGDEIMKSLGAKKGPWMSKAVNMALEWQLLHPESTDKEKVLEEIVAMDKLRKEAREALVQNPGKMPISFFPAVAATKCDLAQLWQDVAAYDHSTHLNICESLVTVTSYIDYWDGTLPNDQGPRPLKPAEAKAVNNLFDWASAAALPSSDFAIDFDETAEISDEIIKAQNESRFRSELALELILVLNKPLAGLPNGKPDNAADILLAGACFANKQNPWATSDSYNASSMLMNVWVQDTRRDNTFWPAIDFILRERIRPLFAKTKNPAITSAGRKNFHPQTLPRFGASDPDASAKPWKNADVYVGAVLAWILSQYQPEDKPQFEAHFQLFVPTILAMVDDNNLPFKANGCALITRLLQPIQENGSDILRRTNLTSVFEDAVTPCLLSLPSITPEDRSLGLLGAAYPALLSTLKTAYKGPTQSEKDKEDYTTGLAKILRSNLISSFHHVSSGTPASGSTASFPHPRLSTFLLETITFIVNELGIHTTKYLQELIPVLYTTLSNPFGTAHPPLLLAAATATQAVIKNAHPRIWRWRGEILSGLSSCWLHIAEDSRDSVAELAKLKRVLQQTLQVLKLVLLNPVAIAGDAPEPEQVQVKENVEKEFQELVDADAELKGLFV</sequence>
<dbReference type="PANTHER" id="PTHR13734">
    <property type="entry name" value="TRNA-NUCLEOTIDYLTRANSFERASE"/>
    <property type="match status" value="1"/>
</dbReference>
<dbReference type="Pfam" id="PF01743">
    <property type="entry name" value="PolyA_pol"/>
    <property type="match status" value="1"/>
</dbReference>
<proteinExistence type="inferred from homology"/>
<dbReference type="Pfam" id="PF10521">
    <property type="entry name" value="Tti2"/>
    <property type="match status" value="1"/>
</dbReference>
<dbReference type="Gene3D" id="3.30.460.10">
    <property type="entry name" value="Beta Polymerase, domain 2"/>
    <property type="match status" value="1"/>
</dbReference>
<feature type="domain" description="tRNA nucleotidyltransferase/poly(A) polymerase RNA and SrmB- binding" evidence="9">
    <location>
        <begin position="258"/>
        <end position="317"/>
    </location>
</feature>
<evidence type="ECO:0000259" key="9">
    <source>
        <dbReference type="Pfam" id="PF12627"/>
    </source>
</evidence>
<evidence type="ECO:0008006" key="12">
    <source>
        <dbReference type="Google" id="ProtNLM"/>
    </source>
</evidence>
<dbReference type="SUPFAM" id="SSF48371">
    <property type="entry name" value="ARM repeat"/>
    <property type="match status" value="1"/>
</dbReference>
<organism evidence="10 11">
    <name type="scientific">Penicillium expansum</name>
    <name type="common">Blue mold rot fungus</name>
    <dbReference type="NCBI Taxonomy" id="27334"/>
    <lineage>
        <taxon>Eukaryota</taxon>
        <taxon>Fungi</taxon>
        <taxon>Dikarya</taxon>
        <taxon>Ascomycota</taxon>
        <taxon>Pezizomycotina</taxon>
        <taxon>Eurotiomycetes</taxon>
        <taxon>Eurotiomycetidae</taxon>
        <taxon>Eurotiales</taxon>
        <taxon>Aspergillaceae</taxon>
        <taxon>Penicillium</taxon>
    </lineage>
</organism>
<keyword evidence="4 6" id="KW-0694">RNA-binding</keyword>
<dbReference type="STRING" id="27334.A0A0A2K5M4"/>
<dbReference type="AlphaFoldDB" id="A0A0A2K5M4"/>
<dbReference type="EMBL" id="JQFZ01000015">
    <property type="protein sequence ID" value="KGO63157.1"/>
    <property type="molecule type" value="Genomic_DNA"/>
</dbReference>
<comment type="caution">
    <text evidence="10">The sequence shown here is derived from an EMBL/GenBank/DDBJ whole genome shotgun (WGS) entry which is preliminary data.</text>
</comment>
<evidence type="ECO:0000256" key="6">
    <source>
        <dbReference type="RuleBase" id="RU003953"/>
    </source>
</evidence>
<dbReference type="SUPFAM" id="SSF81301">
    <property type="entry name" value="Nucleotidyltransferase"/>
    <property type="match status" value="1"/>
</dbReference>
<evidence type="ECO:0000313" key="10">
    <source>
        <dbReference type="EMBL" id="KGO63157.1"/>
    </source>
</evidence>
<name>A0A0A2K5M4_PENEN</name>
<dbReference type="HOGENOM" id="CLU_011026_0_0_1"/>
<keyword evidence="2 6" id="KW-0808">Transferase</keyword>
<evidence type="ECO:0000256" key="4">
    <source>
        <dbReference type="ARBA" id="ARBA00022884"/>
    </source>
</evidence>
<evidence type="ECO:0000256" key="5">
    <source>
        <dbReference type="ARBA" id="ARBA00034736"/>
    </source>
</evidence>
<dbReference type="InterPro" id="IPR011989">
    <property type="entry name" value="ARM-like"/>
</dbReference>
<dbReference type="InterPro" id="IPR043519">
    <property type="entry name" value="NT_sf"/>
</dbReference>
<protein>
    <recommendedName>
        <fullName evidence="12">Poly A polymerase, head domain-containing protein</fullName>
    </recommendedName>
</protein>
<dbReference type="VEuPathDB" id="FungiDB:PEXP_059750"/>
<dbReference type="GO" id="GO:0001680">
    <property type="term" value="P:tRNA 3'-terminal CCA addition"/>
    <property type="evidence" value="ECO:0007669"/>
    <property type="project" value="TreeGrafter"/>
</dbReference>
<dbReference type="Gene3D" id="1.25.10.10">
    <property type="entry name" value="Leucine-rich Repeat Variant"/>
    <property type="match status" value="1"/>
</dbReference>
<dbReference type="GO" id="GO:0003723">
    <property type="term" value="F:RNA binding"/>
    <property type="evidence" value="ECO:0007669"/>
    <property type="project" value="UniProtKB-KW"/>
</dbReference>
<dbReference type="Gene3D" id="1.10.3090.10">
    <property type="entry name" value="cca-adding enzyme, domain 2"/>
    <property type="match status" value="1"/>
</dbReference>
<comment type="similarity">
    <text evidence="5">Belongs to the TTI2 family.</text>
</comment>
<keyword evidence="11" id="KW-1185">Reference proteome</keyword>
<dbReference type="InterPro" id="IPR018870">
    <property type="entry name" value="Tti2"/>
</dbReference>
<dbReference type="InterPro" id="IPR016024">
    <property type="entry name" value="ARM-type_fold"/>
</dbReference>
<dbReference type="OrthoDB" id="445712at2759"/>
<gene>
    <name evidence="10" type="ORF">PEX2_041710</name>
</gene>
<evidence type="ECO:0000256" key="3">
    <source>
        <dbReference type="ARBA" id="ARBA00022741"/>
    </source>
</evidence>
<dbReference type="GO" id="GO:0005739">
    <property type="term" value="C:mitochondrion"/>
    <property type="evidence" value="ECO:0007669"/>
    <property type="project" value="UniProtKB-ARBA"/>
</dbReference>
<evidence type="ECO:0000259" key="8">
    <source>
        <dbReference type="Pfam" id="PF01743"/>
    </source>
</evidence>
<keyword evidence="3" id="KW-0547">Nucleotide-binding</keyword>
<feature type="domain" description="Poly A polymerase head" evidence="8">
    <location>
        <begin position="79"/>
        <end position="231"/>
    </location>
</feature>
<dbReference type="GO" id="GO:0000166">
    <property type="term" value="F:nucleotide binding"/>
    <property type="evidence" value="ECO:0007669"/>
    <property type="project" value="UniProtKB-KW"/>
</dbReference>
<dbReference type="PANTHER" id="PTHR13734:SF5">
    <property type="entry name" value="CCA TRNA NUCLEOTIDYLTRANSFERASE, MITOCHONDRIAL"/>
    <property type="match status" value="1"/>
</dbReference>
<dbReference type="FunFam" id="3.30.460.10:FF:000019">
    <property type="entry name" value="tRNA nucleotidyltransferase cca2"/>
    <property type="match status" value="1"/>
</dbReference>
<dbReference type="GeneID" id="27676865"/>
<dbReference type="PhylomeDB" id="A0A0A2K5M4"/>
<evidence type="ECO:0000256" key="2">
    <source>
        <dbReference type="ARBA" id="ARBA00022679"/>
    </source>
</evidence>